<name>A0A0P9GIF9_RHOGW</name>
<gene>
    <name evidence="1" type="ORF">RHOBADRAFT_46358</name>
</gene>
<proteinExistence type="predicted"/>
<reference evidence="1 2" key="1">
    <citation type="journal article" date="2015" name="Front. Microbiol.">
        <title>Genome sequence of the plant growth promoting endophytic yeast Rhodotorula graminis WP1.</title>
        <authorList>
            <person name="Firrincieli A."/>
            <person name="Otillar R."/>
            <person name="Salamov A."/>
            <person name="Schmutz J."/>
            <person name="Khan Z."/>
            <person name="Redman R.S."/>
            <person name="Fleck N.D."/>
            <person name="Lindquist E."/>
            <person name="Grigoriev I.V."/>
            <person name="Doty S.L."/>
        </authorList>
    </citation>
    <scope>NUCLEOTIDE SEQUENCE [LARGE SCALE GENOMIC DNA]</scope>
    <source>
        <strain evidence="1 2">WP1</strain>
    </source>
</reference>
<accession>A0A0P9GIF9</accession>
<dbReference type="Proteomes" id="UP000053890">
    <property type="component" value="Unassembled WGS sequence"/>
</dbReference>
<organism evidence="1 2">
    <name type="scientific">Rhodotorula graminis (strain WP1)</name>
    <dbReference type="NCBI Taxonomy" id="578459"/>
    <lineage>
        <taxon>Eukaryota</taxon>
        <taxon>Fungi</taxon>
        <taxon>Dikarya</taxon>
        <taxon>Basidiomycota</taxon>
        <taxon>Pucciniomycotina</taxon>
        <taxon>Microbotryomycetes</taxon>
        <taxon>Sporidiobolales</taxon>
        <taxon>Sporidiobolaceae</taxon>
        <taxon>Rhodotorula</taxon>
    </lineage>
</organism>
<dbReference type="AlphaFoldDB" id="A0A0P9GIF9"/>
<evidence type="ECO:0000313" key="1">
    <source>
        <dbReference type="EMBL" id="KPV72763.1"/>
    </source>
</evidence>
<dbReference type="EMBL" id="KQ474085">
    <property type="protein sequence ID" value="KPV72763.1"/>
    <property type="molecule type" value="Genomic_DNA"/>
</dbReference>
<sequence>MDAYVRAIGAIKATGDAYVDWRTRRGSEDGASSDRDVWQRSLNEFIPRDWYLCWPSHEQAGFLHDLSEVRKVFERNLADKGASLPGAGIQSLMPTLARMLHSFSRFEHYVRCISRIVGEWFAEDILTYVDEQHYATQPGFKKSEVCGELFNVYPGVLRRELGVDEVRNYLKGAKPIRENKLWAVFQMVSVCKTKWLEEGRTE</sequence>
<dbReference type="GeneID" id="28975223"/>
<evidence type="ECO:0000313" key="2">
    <source>
        <dbReference type="Proteomes" id="UP000053890"/>
    </source>
</evidence>
<protein>
    <submittedName>
        <fullName evidence="1">Uncharacterized protein</fullName>
    </submittedName>
</protein>
<keyword evidence="2" id="KW-1185">Reference proteome</keyword>
<dbReference type="RefSeq" id="XP_018268812.1">
    <property type="nucleotide sequence ID" value="XM_018414775.1"/>
</dbReference>